<gene>
    <name evidence="4" type="ORF">BRAFLDRAFT_81317</name>
</gene>
<keyword evidence="1" id="KW-0430">Lectin</keyword>
<dbReference type="PANTHER" id="PTHR22799:SF6">
    <property type="entry name" value="C-TYPE LECTIN DOMAIN FAMILY 4 MEMBER M-LIKE"/>
    <property type="match status" value="1"/>
</dbReference>
<feature type="coiled-coil region" evidence="2">
    <location>
        <begin position="123"/>
        <end position="150"/>
    </location>
</feature>
<name>C3YQU7_BRAFL</name>
<keyword evidence="3" id="KW-0812">Transmembrane</keyword>
<dbReference type="InParanoid" id="C3YQU7"/>
<reference evidence="4" key="1">
    <citation type="journal article" date="2008" name="Nature">
        <title>The amphioxus genome and the evolution of the chordate karyotype.</title>
        <authorList>
            <consortium name="US DOE Joint Genome Institute (JGI-PGF)"/>
            <person name="Putnam N.H."/>
            <person name="Butts T."/>
            <person name="Ferrier D.E.K."/>
            <person name="Furlong R.F."/>
            <person name="Hellsten U."/>
            <person name="Kawashima T."/>
            <person name="Robinson-Rechavi M."/>
            <person name="Shoguchi E."/>
            <person name="Terry A."/>
            <person name="Yu J.-K."/>
            <person name="Benito-Gutierrez E.L."/>
            <person name="Dubchak I."/>
            <person name="Garcia-Fernandez J."/>
            <person name="Gibson-Brown J.J."/>
            <person name="Grigoriev I.V."/>
            <person name="Horton A.C."/>
            <person name="de Jong P.J."/>
            <person name="Jurka J."/>
            <person name="Kapitonov V.V."/>
            <person name="Kohara Y."/>
            <person name="Kuroki Y."/>
            <person name="Lindquist E."/>
            <person name="Lucas S."/>
            <person name="Osoegawa K."/>
            <person name="Pennacchio L.A."/>
            <person name="Salamov A.A."/>
            <person name="Satou Y."/>
            <person name="Sauka-Spengler T."/>
            <person name="Schmutz J."/>
            <person name="Shin-I T."/>
            <person name="Toyoda A."/>
            <person name="Bronner-Fraser M."/>
            <person name="Fujiyama A."/>
            <person name="Holland L.Z."/>
            <person name="Holland P.W.H."/>
            <person name="Satoh N."/>
            <person name="Rokhsar D.S."/>
        </authorList>
    </citation>
    <scope>NUCLEOTIDE SEQUENCE [LARGE SCALE GENOMIC DNA]</scope>
    <source>
        <strain evidence="4">S238N-H82</strain>
        <tissue evidence="4">Testes</tissue>
    </source>
</reference>
<organism>
    <name type="scientific">Branchiostoma floridae</name>
    <name type="common">Florida lancelet</name>
    <name type="synonym">Amphioxus</name>
    <dbReference type="NCBI Taxonomy" id="7739"/>
    <lineage>
        <taxon>Eukaryota</taxon>
        <taxon>Metazoa</taxon>
        <taxon>Chordata</taxon>
        <taxon>Cephalochordata</taxon>
        <taxon>Leptocardii</taxon>
        <taxon>Amphioxiformes</taxon>
        <taxon>Branchiostomatidae</taxon>
        <taxon>Branchiostoma</taxon>
    </lineage>
</organism>
<evidence type="ECO:0000256" key="3">
    <source>
        <dbReference type="SAM" id="Phobius"/>
    </source>
</evidence>
<feature type="transmembrane region" description="Helical" evidence="3">
    <location>
        <begin position="55"/>
        <end position="79"/>
    </location>
</feature>
<keyword evidence="2" id="KW-0175">Coiled coil</keyword>
<proteinExistence type="predicted"/>
<dbReference type="AlphaFoldDB" id="C3YQU7"/>
<keyword evidence="3" id="KW-0472">Membrane</keyword>
<dbReference type="GO" id="GO:0030246">
    <property type="term" value="F:carbohydrate binding"/>
    <property type="evidence" value="ECO:0007669"/>
    <property type="project" value="UniProtKB-KW"/>
</dbReference>
<keyword evidence="3" id="KW-1133">Transmembrane helix</keyword>
<dbReference type="EMBL" id="GG666544">
    <property type="protein sequence ID" value="EEN57288.1"/>
    <property type="molecule type" value="Genomic_DNA"/>
</dbReference>
<accession>C3YQU7</accession>
<dbReference type="InterPro" id="IPR051663">
    <property type="entry name" value="CLec_Tetranectin-domain"/>
</dbReference>
<sequence length="151" mass="16878">MPYKGTTHMQQTDWKARAHAAARVPNPMYASRAERTYPGGASGRRSLCSFFRSQLTYMATGIAVLLSLVAIALSTLGFINNGRDQDVMSATFDALKRDQDDMSQMSTTVDALKRVQDVMSATFDVLKRDLDKERNRTAALERRLHEMSNSP</sequence>
<evidence type="ECO:0000256" key="2">
    <source>
        <dbReference type="SAM" id="Coils"/>
    </source>
</evidence>
<feature type="non-terminal residue" evidence="4">
    <location>
        <position position="151"/>
    </location>
</feature>
<protein>
    <submittedName>
        <fullName evidence="4">Uncharacterized protein</fullName>
    </submittedName>
</protein>
<evidence type="ECO:0000313" key="4">
    <source>
        <dbReference type="EMBL" id="EEN57288.1"/>
    </source>
</evidence>
<dbReference type="Gene3D" id="1.20.1480.30">
    <property type="entry name" value="Designed four-helix bundle protein"/>
    <property type="match status" value="1"/>
</dbReference>
<dbReference type="PANTHER" id="PTHR22799">
    <property type="entry name" value="TETRANECTIN-RELATED"/>
    <property type="match status" value="1"/>
</dbReference>
<evidence type="ECO:0000256" key="1">
    <source>
        <dbReference type="ARBA" id="ARBA00022734"/>
    </source>
</evidence>